<reference evidence="2 3" key="1">
    <citation type="journal article" date="2019" name="Sci. Rep.">
        <title>Orb-weaving spider Araneus ventricosus genome elucidates the spidroin gene catalogue.</title>
        <authorList>
            <person name="Kono N."/>
            <person name="Nakamura H."/>
            <person name="Ohtoshi R."/>
            <person name="Moran D.A.P."/>
            <person name="Shinohara A."/>
            <person name="Yoshida Y."/>
            <person name="Fujiwara M."/>
            <person name="Mori M."/>
            <person name="Tomita M."/>
            <person name="Arakawa K."/>
        </authorList>
    </citation>
    <scope>NUCLEOTIDE SEQUENCE [LARGE SCALE GENOMIC DNA]</scope>
</reference>
<evidence type="ECO:0000313" key="3">
    <source>
        <dbReference type="Proteomes" id="UP000499080"/>
    </source>
</evidence>
<dbReference type="Proteomes" id="UP000499080">
    <property type="component" value="Unassembled WGS sequence"/>
</dbReference>
<accession>A0A4Y2UFK7</accession>
<keyword evidence="3" id="KW-1185">Reference proteome</keyword>
<dbReference type="GO" id="GO:0006313">
    <property type="term" value="P:DNA transposition"/>
    <property type="evidence" value="ECO:0007669"/>
    <property type="project" value="InterPro"/>
</dbReference>
<comment type="caution">
    <text evidence="2">The sequence shown here is derived from an EMBL/GenBank/DDBJ whole genome shotgun (WGS) entry which is preliminary data.</text>
</comment>
<dbReference type="GO" id="GO:0015074">
    <property type="term" value="P:DNA integration"/>
    <property type="evidence" value="ECO:0007669"/>
    <property type="project" value="InterPro"/>
</dbReference>
<sequence>MKISVKSLINRRLQYNILLKDTVSFKNLRRDRSQTPPKLNHLHQRNIMDNAQDNPRISDPRVAADLKADYNVQVKPQTVRNLIIKTSYNGRAVRKTPCINLCNEENASS</sequence>
<evidence type="ECO:0000313" key="2">
    <source>
        <dbReference type="EMBL" id="GBO11849.1"/>
    </source>
</evidence>
<organism evidence="2 3">
    <name type="scientific">Araneus ventricosus</name>
    <name type="common">Orbweaver spider</name>
    <name type="synonym">Epeira ventricosa</name>
    <dbReference type="NCBI Taxonomy" id="182803"/>
    <lineage>
        <taxon>Eukaryota</taxon>
        <taxon>Metazoa</taxon>
        <taxon>Ecdysozoa</taxon>
        <taxon>Arthropoda</taxon>
        <taxon>Chelicerata</taxon>
        <taxon>Arachnida</taxon>
        <taxon>Araneae</taxon>
        <taxon>Araneomorphae</taxon>
        <taxon>Entelegynae</taxon>
        <taxon>Araneoidea</taxon>
        <taxon>Araneidae</taxon>
        <taxon>Araneus</taxon>
    </lineage>
</organism>
<proteinExistence type="predicted"/>
<protein>
    <recommendedName>
        <fullName evidence="1">Transposase Tc1-like domain-containing protein</fullName>
    </recommendedName>
</protein>
<feature type="domain" description="Transposase Tc1-like" evidence="1">
    <location>
        <begin position="44"/>
        <end position="101"/>
    </location>
</feature>
<dbReference type="GO" id="GO:0003677">
    <property type="term" value="F:DNA binding"/>
    <property type="evidence" value="ECO:0007669"/>
    <property type="project" value="InterPro"/>
</dbReference>
<name>A0A4Y2UFK7_ARAVE</name>
<dbReference type="AlphaFoldDB" id="A0A4Y2UFK7"/>
<dbReference type="Pfam" id="PF01498">
    <property type="entry name" value="HTH_Tnp_Tc3_2"/>
    <property type="match status" value="1"/>
</dbReference>
<dbReference type="EMBL" id="BGPR01036580">
    <property type="protein sequence ID" value="GBO11849.1"/>
    <property type="molecule type" value="Genomic_DNA"/>
</dbReference>
<evidence type="ECO:0000259" key="1">
    <source>
        <dbReference type="Pfam" id="PF01498"/>
    </source>
</evidence>
<gene>
    <name evidence="2" type="ORF">AVEN_132285_1</name>
</gene>
<dbReference type="InterPro" id="IPR002492">
    <property type="entry name" value="Transposase_Tc1-like"/>
</dbReference>